<dbReference type="Gramene" id="OIW14407">
    <property type="protein sequence ID" value="OIW14407"/>
    <property type="gene ID" value="TanjilG_20853"/>
</dbReference>
<reference evidence="9 10" key="1">
    <citation type="journal article" date="2017" name="Plant Biotechnol. J.">
        <title>A comprehensive draft genome sequence for lupin (Lupinus angustifolius), an emerging health food: insights into plant-microbe interactions and legume evolution.</title>
        <authorList>
            <person name="Hane J.K."/>
            <person name="Ming Y."/>
            <person name="Kamphuis L.G."/>
            <person name="Nelson M.N."/>
            <person name="Garg G."/>
            <person name="Atkins C.A."/>
            <person name="Bayer P.E."/>
            <person name="Bravo A."/>
            <person name="Bringans S."/>
            <person name="Cannon S."/>
            <person name="Edwards D."/>
            <person name="Foley R."/>
            <person name="Gao L.L."/>
            <person name="Harrison M.J."/>
            <person name="Huang W."/>
            <person name="Hurgobin B."/>
            <person name="Li S."/>
            <person name="Liu C.W."/>
            <person name="McGrath A."/>
            <person name="Morahan G."/>
            <person name="Murray J."/>
            <person name="Weller J."/>
            <person name="Jian J."/>
            <person name="Singh K.B."/>
        </authorList>
    </citation>
    <scope>NUCLEOTIDE SEQUENCE [LARGE SCALE GENOMIC DNA]</scope>
    <source>
        <strain evidence="10">cv. Tanjil</strain>
        <tissue evidence="9">Whole plant</tissue>
    </source>
</reference>
<dbReference type="Proteomes" id="UP000188354">
    <property type="component" value="Chromosome LG03"/>
</dbReference>
<evidence type="ECO:0000313" key="9">
    <source>
        <dbReference type="EMBL" id="OIW14407.1"/>
    </source>
</evidence>
<keyword evidence="5" id="KW-0333">Golgi apparatus</keyword>
<comment type="subcellular location">
    <subcellularLocation>
        <location evidence="1">Golgi apparatus membrane</location>
        <topology evidence="1">Single-pass type II membrane protein</topology>
    </subcellularLocation>
</comment>
<organism evidence="9 10">
    <name type="scientific">Lupinus angustifolius</name>
    <name type="common">Narrow-leaved blue lupine</name>
    <dbReference type="NCBI Taxonomy" id="3871"/>
    <lineage>
        <taxon>Eukaryota</taxon>
        <taxon>Viridiplantae</taxon>
        <taxon>Streptophyta</taxon>
        <taxon>Embryophyta</taxon>
        <taxon>Tracheophyta</taxon>
        <taxon>Spermatophyta</taxon>
        <taxon>Magnoliopsida</taxon>
        <taxon>eudicotyledons</taxon>
        <taxon>Gunneridae</taxon>
        <taxon>Pentapetalae</taxon>
        <taxon>rosids</taxon>
        <taxon>fabids</taxon>
        <taxon>Fabales</taxon>
        <taxon>Fabaceae</taxon>
        <taxon>Papilionoideae</taxon>
        <taxon>50 kb inversion clade</taxon>
        <taxon>genistoids sensu lato</taxon>
        <taxon>core genistoids</taxon>
        <taxon>Genisteae</taxon>
        <taxon>Lupinus</taxon>
    </lineage>
</organism>
<gene>
    <name evidence="9" type="ORF">TanjilG_20853</name>
</gene>
<feature type="domain" description="Exostosin GT47" evidence="8">
    <location>
        <begin position="341"/>
        <end position="621"/>
    </location>
</feature>
<evidence type="ECO:0000256" key="6">
    <source>
        <dbReference type="SAM" id="MobiDB-lite"/>
    </source>
</evidence>
<evidence type="ECO:0000256" key="7">
    <source>
        <dbReference type="SAM" id="Phobius"/>
    </source>
</evidence>
<evidence type="ECO:0000256" key="3">
    <source>
        <dbReference type="ARBA" id="ARBA00022676"/>
    </source>
</evidence>
<dbReference type="EMBL" id="CM007363">
    <property type="protein sequence ID" value="OIW14407.1"/>
    <property type="molecule type" value="Genomic_DNA"/>
</dbReference>
<sequence>MGQKFVSIFTKSLLWLIAITMAVIFAFRYLELPYSNVLLSLFSACKLPTSGTSTFHATGPSPDAEILKNVTMFNQPNSVGEHVFEEVSKTRMSRENVTYPRNGFDLEPGSESNKSIGFYECNNSSIVDSVKRSGNVSATEQVGDSSYNNTMGLILLTNCSRGENFTSKHEDRSGRPYANSPEKAPTYIDFQPYANSPEKAPTCITPPLSSITKVSRNITNAVLSQLDNETISMKEESFRPPQKDGNTSGKNSSINRVPKENQDSNIPVPEVTSISEMNKLLLQSHASYRSVRPKWSSAVDQELLHARSEIENAPIVKNDPNLYAHIYQNVSMFKRSYELMEETLKVYIYREGAKPILHSPFLTGIYASEGWFMKLMEANKRFVTNDPKKAHLFYLPFSSRKLEEALYVEGSHSHKNLIQYLHDYVDTISAKHPFWNRTGGADHFLVGCHDWAPSETKLHMDKCIRALCNADVKEGFVFGKDVSLPETYVRNALNPTRELGGNSASKRTNLAFFAGSMHGYLRPILLHHWENKDPDMKIFGKLPKSKGNRNYIHYMKSSKYCICAKGYEVNSPRVVEAIFYECVPVIISDNFVPPFLEVLDWESFAVIIMEKDIPNLKSILLSIPEKKYLRLQMRIKKVQHHFLWHNNPIKYDIFHMILHSIWYNRVFSAISIDT</sequence>
<evidence type="ECO:0000256" key="5">
    <source>
        <dbReference type="ARBA" id="ARBA00023034"/>
    </source>
</evidence>
<evidence type="ECO:0000259" key="8">
    <source>
        <dbReference type="Pfam" id="PF03016"/>
    </source>
</evidence>
<keyword evidence="3" id="KW-0328">Glycosyltransferase</keyword>
<proteinExistence type="inferred from homology"/>
<protein>
    <recommendedName>
        <fullName evidence="8">Exostosin GT47 domain-containing protein</fullName>
    </recommendedName>
</protein>
<dbReference type="PANTHER" id="PTHR11062:SF403">
    <property type="entry name" value="EXOSTOSIN FAMILY PROTEIN"/>
    <property type="match status" value="1"/>
</dbReference>
<keyword evidence="3" id="KW-0808">Transferase</keyword>
<keyword evidence="7" id="KW-0472">Membrane</keyword>
<feature type="transmembrane region" description="Helical" evidence="7">
    <location>
        <begin position="12"/>
        <end position="30"/>
    </location>
</feature>
<feature type="region of interest" description="Disordered" evidence="6">
    <location>
        <begin position="165"/>
        <end position="192"/>
    </location>
</feature>
<comment type="similarity">
    <text evidence="2">Belongs to the glycosyltransferase 47 family.</text>
</comment>
<dbReference type="GO" id="GO:0000139">
    <property type="term" value="C:Golgi membrane"/>
    <property type="evidence" value="ECO:0007669"/>
    <property type="project" value="UniProtKB-SubCell"/>
</dbReference>
<evidence type="ECO:0000256" key="1">
    <source>
        <dbReference type="ARBA" id="ARBA00004323"/>
    </source>
</evidence>
<feature type="region of interest" description="Disordered" evidence="6">
    <location>
        <begin position="231"/>
        <end position="269"/>
    </location>
</feature>
<dbReference type="PANTHER" id="PTHR11062">
    <property type="entry name" value="EXOSTOSIN HEPARAN SULFATE GLYCOSYLTRANSFERASE -RELATED"/>
    <property type="match status" value="1"/>
</dbReference>
<dbReference type="KEGG" id="lang:109344410"/>
<evidence type="ECO:0000313" key="10">
    <source>
        <dbReference type="Proteomes" id="UP000188354"/>
    </source>
</evidence>
<name>A0A1J7HNL4_LUPAN</name>
<dbReference type="OMA" id="QYLEFPY"/>
<evidence type="ECO:0000256" key="2">
    <source>
        <dbReference type="ARBA" id="ARBA00010271"/>
    </source>
</evidence>
<evidence type="ECO:0000256" key="4">
    <source>
        <dbReference type="ARBA" id="ARBA00022968"/>
    </source>
</evidence>
<dbReference type="GO" id="GO:0016757">
    <property type="term" value="F:glycosyltransferase activity"/>
    <property type="evidence" value="ECO:0007669"/>
    <property type="project" value="UniProtKB-KW"/>
</dbReference>
<feature type="compositionally biased region" description="Basic and acidic residues" evidence="6">
    <location>
        <begin position="232"/>
        <end position="242"/>
    </location>
</feature>
<accession>A0A1J7HNL4</accession>
<keyword evidence="10" id="KW-1185">Reference proteome</keyword>
<dbReference type="InterPro" id="IPR040911">
    <property type="entry name" value="Exostosin_GT47"/>
</dbReference>
<feature type="compositionally biased region" description="Polar residues" evidence="6">
    <location>
        <begin position="244"/>
        <end position="255"/>
    </location>
</feature>
<keyword evidence="7" id="KW-0812">Transmembrane</keyword>
<dbReference type="AlphaFoldDB" id="A0A1J7HNL4"/>
<dbReference type="InterPro" id="IPR004263">
    <property type="entry name" value="Exostosin"/>
</dbReference>
<dbReference type="OrthoDB" id="1924787at2759"/>
<keyword evidence="7" id="KW-1133">Transmembrane helix</keyword>
<dbReference type="Pfam" id="PF03016">
    <property type="entry name" value="Exostosin_GT47"/>
    <property type="match status" value="1"/>
</dbReference>
<keyword evidence="4" id="KW-0735">Signal-anchor</keyword>